<gene>
    <name evidence="3" type="ORF">Clacol_009495</name>
</gene>
<feature type="transmembrane region" description="Helical" evidence="2">
    <location>
        <begin position="95"/>
        <end position="114"/>
    </location>
</feature>
<comment type="caution">
    <text evidence="3">The sequence shown here is derived from an EMBL/GenBank/DDBJ whole genome shotgun (WGS) entry which is preliminary data.</text>
</comment>
<evidence type="ECO:0000256" key="2">
    <source>
        <dbReference type="SAM" id="Phobius"/>
    </source>
</evidence>
<dbReference type="InterPro" id="IPR021840">
    <property type="entry name" value="DUF3433"/>
</dbReference>
<sequence length="581" mass="62446">MSSEDEKLAQSREHRPAYDVNSAQSSSGPIVSDIPQMPMNNRSIRIISNGSIGPLVKPWSPVTLRSIFYIPLLLFMIAAAVALEVALHFSQKKNGWATLPPVGVAMVIVALWAWTDLDIRRQQPYIDLARGNAPASKSLLLDYSGKHPALVTYNAMHHNHYIVAISSILVLIGLALQPLAAALFTVKSVYGNGPDLTVTNLQTPGLVDTFSDFTAFYIAAGFTGSSILYNVSPPQFVNEDWVIAALTLPDTKVISNGTLSARTTGVHSLANCEAPDTINLDSLNGTSFTLTGSSGDCNASIPITTAGVFPSVQANIVGATCAGSGSSSSVQFGPVAFWTFFQQANDGQAPQTSLVFCRPTISVMNVQATVQLPTGQLIDVTPISNFSSNITDPNGPLNGQPLNGVVFNLTGADPGTIMRSQATRTALSTAIIIQTESLPGGLQAQLSNQAMMVNTTQLLYQRYMSTAAKENYFLPQQSTLRVTTMTFVSRLFIVLVHYFHARSRDRVILLREPGTIASAAAYTARSNIADFMDPYADGAALNRLLKDKRFRIDKATGRIVMEGDYGYDDLLSPVNGTHDMG</sequence>
<evidence type="ECO:0000313" key="4">
    <source>
        <dbReference type="Proteomes" id="UP001050691"/>
    </source>
</evidence>
<evidence type="ECO:0000313" key="3">
    <source>
        <dbReference type="EMBL" id="GJJ15219.1"/>
    </source>
</evidence>
<keyword evidence="2" id="KW-1133">Transmembrane helix</keyword>
<accession>A0AAV5AR68</accession>
<keyword evidence="4" id="KW-1185">Reference proteome</keyword>
<keyword evidence="2" id="KW-0472">Membrane</keyword>
<keyword evidence="2" id="KW-0812">Transmembrane</keyword>
<dbReference type="Pfam" id="PF11915">
    <property type="entry name" value="DUF3433"/>
    <property type="match status" value="1"/>
</dbReference>
<dbReference type="Proteomes" id="UP001050691">
    <property type="component" value="Unassembled WGS sequence"/>
</dbReference>
<protein>
    <submittedName>
        <fullName evidence="3">Uncharacterized protein</fullName>
    </submittedName>
</protein>
<dbReference type="AlphaFoldDB" id="A0AAV5AR68"/>
<dbReference type="PANTHER" id="PTHR37544:SF3">
    <property type="entry name" value="SPRAY"/>
    <property type="match status" value="1"/>
</dbReference>
<feature type="region of interest" description="Disordered" evidence="1">
    <location>
        <begin position="1"/>
        <end position="36"/>
    </location>
</feature>
<name>A0AAV5AR68_9AGAM</name>
<organism evidence="3 4">
    <name type="scientific">Clathrus columnatus</name>
    <dbReference type="NCBI Taxonomy" id="1419009"/>
    <lineage>
        <taxon>Eukaryota</taxon>
        <taxon>Fungi</taxon>
        <taxon>Dikarya</taxon>
        <taxon>Basidiomycota</taxon>
        <taxon>Agaricomycotina</taxon>
        <taxon>Agaricomycetes</taxon>
        <taxon>Phallomycetidae</taxon>
        <taxon>Phallales</taxon>
        <taxon>Clathraceae</taxon>
        <taxon>Clathrus</taxon>
    </lineage>
</organism>
<dbReference type="PANTHER" id="PTHR37544">
    <property type="entry name" value="SPRAY-RELATED"/>
    <property type="match status" value="1"/>
</dbReference>
<proteinExistence type="predicted"/>
<reference evidence="3" key="1">
    <citation type="submission" date="2021-10" db="EMBL/GenBank/DDBJ databases">
        <title>De novo Genome Assembly of Clathrus columnatus (Basidiomycota, Fungi) Using Illumina and Nanopore Sequence Data.</title>
        <authorList>
            <person name="Ogiso-Tanaka E."/>
            <person name="Itagaki H."/>
            <person name="Hosoya T."/>
            <person name="Hosaka K."/>
        </authorList>
    </citation>
    <scope>NUCLEOTIDE SEQUENCE</scope>
    <source>
        <strain evidence="3">MO-923</strain>
    </source>
</reference>
<feature type="compositionally biased region" description="Basic and acidic residues" evidence="1">
    <location>
        <begin position="1"/>
        <end position="17"/>
    </location>
</feature>
<feature type="transmembrane region" description="Helical" evidence="2">
    <location>
        <begin position="67"/>
        <end position="89"/>
    </location>
</feature>
<evidence type="ECO:0000256" key="1">
    <source>
        <dbReference type="SAM" id="MobiDB-lite"/>
    </source>
</evidence>
<dbReference type="EMBL" id="BPWL01000010">
    <property type="protein sequence ID" value="GJJ15219.1"/>
    <property type="molecule type" value="Genomic_DNA"/>
</dbReference>
<feature type="transmembrane region" description="Helical" evidence="2">
    <location>
        <begin position="161"/>
        <end position="184"/>
    </location>
</feature>